<evidence type="ECO:0000313" key="2">
    <source>
        <dbReference type="Proteomes" id="UP001054945"/>
    </source>
</evidence>
<gene>
    <name evidence="1" type="ORF">CEXT_555171</name>
</gene>
<protein>
    <submittedName>
        <fullName evidence="1">Uncharacterized protein</fullName>
    </submittedName>
</protein>
<dbReference type="EMBL" id="BPLR01001198">
    <property type="protein sequence ID" value="GIZ00728.1"/>
    <property type="molecule type" value="Genomic_DNA"/>
</dbReference>
<organism evidence="1 2">
    <name type="scientific">Caerostris extrusa</name>
    <name type="common">Bark spider</name>
    <name type="synonym">Caerostris bankana</name>
    <dbReference type="NCBI Taxonomy" id="172846"/>
    <lineage>
        <taxon>Eukaryota</taxon>
        <taxon>Metazoa</taxon>
        <taxon>Ecdysozoa</taxon>
        <taxon>Arthropoda</taxon>
        <taxon>Chelicerata</taxon>
        <taxon>Arachnida</taxon>
        <taxon>Araneae</taxon>
        <taxon>Araneomorphae</taxon>
        <taxon>Entelegynae</taxon>
        <taxon>Araneoidea</taxon>
        <taxon>Araneidae</taxon>
        <taxon>Caerostris</taxon>
    </lineage>
</organism>
<keyword evidence="2" id="KW-1185">Reference proteome</keyword>
<comment type="caution">
    <text evidence="1">The sequence shown here is derived from an EMBL/GenBank/DDBJ whole genome shotgun (WGS) entry which is preliminary data.</text>
</comment>
<accession>A0AAV4Y0V8</accession>
<name>A0AAV4Y0V8_CAEEX</name>
<evidence type="ECO:0000313" key="1">
    <source>
        <dbReference type="EMBL" id="GIZ00728.1"/>
    </source>
</evidence>
<dbReference type="AlphaFoldDB" id="A0AAV4Y0V8"/>
<sequence length="111" mass="13207">MEISFPVMDRHHPQQQVILRGRIFEGPPPLKRIDTRPVRLLEELVELIKENKCFENTKLRITEERLTINYKNFFKIIVYLARPSSKTPSEVSIRLERQITAERGVRQHSKK</sequence>
<reference evidence="1 2" key="1">
    <citation type="submission" date="2021-06" db="EMBL/GenBank/DDBJ databases">
        <title>Caerostris extrusa draft genome.</title>
        <authorList>
            <person name="Kono N."/>
            <person name="Arakawa K."/>
        </authorList>
    </citation>
    <scope>NUCLEOTIDE SEQUENCE [LARGE SCALE GENOMIC DNA]</scope>
</reference>
<proteinExistence type="predicted"/>
<dbReference type="Proteomes" id="UP001054945">
    <property type="component" value="Unassembled WGS sequence"/>
</dbReference>